<evidence type="ECO:0000256" key="3">
    <source>
        <dbReference type="PROSITE-ProRule" id="PRU01191"/>
    </source>
</evidence>
<keyword evidence="5" id="KW-1185">Reference proteome</keyword>
<accession>A0A8J5F8K4</accession>
<evidence type="ECO:0000313" key="5">
    <source>
        <dbReference type="Proteomes" id="UP000734854"/>
    </source>
</evidence>
<comment type="caution">
    <text evidence="3">Lacks conserved residue(s) required for the propagation of feature annotation.</text>
</comment>
<feature type="short sequence motif" description="VHIID" evidence="3">
    <location>
        <begin position="469"/>
        <end position="473"/>
    </location>
</feature>
<dbReference type="InterPro" id="IPR005202">
    <property type="entry name" value="TF_GRAS"/>
</dbReference>
<evidence type="ECO:0000256" key="1">
    <source>
        <dbReference type="ARBA" id="ARBA00023015"/>
    </source>
</evidence>
<dbReference type="AlphaFoldDB" id="A0A8J5F8K4"/>
<organism evidence="4 5">
    <name type="scientific">Zingiber officinale</name>
    <name type="common">Ginger</name>
    <name type="synonym">Amomum zingiber</name>
    <dbReference type="NCBI Taxonomy" id="94328"/>
    <lineage>
        <taxon>Eukaryota</taxon>
        <taxon>Viridiplantae</taxon>
        <taxon>Streptophyta</taxon>
        <taxon>Embryophyta</taxon>
        <taxon>Tracheophyta</taxon>
        <taxon>Spermatophyta</taxon>
        <taxon>Magnoliopsida</taxon>
        <taxon>Liliopsida</taxon>
        <taxon>Zingiberales</taxon>
        <taxon>Zingiberaceae</taxon>
        <taxon>Zingiber</taxon>
    </lineage>
</organism>
<keyword evidence="1" id="KW-0805">Transcription regulation</keyword>
<evidence type="ECO:0000313" key="4">
    <source>
        <dbReference type="EMBL" id="KAG6482249.1"/>
    </source>
</evidence>
<evidence type="ECO:0008006" key="6">
    <source>
        <dbReference type="Google" id="ProtNLM"/>
    </source>
</evidence>
<name>A0A8J5F8K4_ZINOF</name>
<evidence type="ECO:0000256" key="2">
    <source>
        <dbReference type="ARBA" id="ARBA00023163"/>
    </source>
</evidence>
<dbReference type="Pfam" id="PF03514">
    <property type="entry name" value="GRAS"/>
    <property type="match status" value="1"/>
</dbReference>
<protein>
    <recommendedName>
        <fullName evidence="6">Scarecrow-like protein 6</fullName>
    </recommendedName>
</protein>
<proteinExistence type="inferred from homology"/>
<dbReference type="Proteomes" id="UP000734854">
    <property type="component" value="Unassembled WGS sequence"/>
</dbReference>
<feature type="region of interest" description="SAW" evidence="3">
    <location>
        <begin position="647"/>
        <end position="718"/>
    </location>
</feature>
<comment type="similarity">
    <text evidence="3">Belongs to the GRAS family.</text>
</comment>
<keyword evidence="2" id="KW-0804">Transcription</keyword>
<sequence length="778" mass="84252">MRGFPFRVQGKSGFEAAATTSEGNQVLFWLDKRSEFAIQDVVEPRSVLGYRSPSPPTSTVTLSSSLVSDCSFDTAGVAAASGNAAAEGGGGSAAGKEEWSGELEPTPPGLGMGFVAGGEKCSLGIDDWQAMLSEASTAYPIREQAFLRWVMSDVGGPSVAGIKQQLLCHELADFDGVSAGLGFGDLYPAFGLESIGRSRNELSASASVVGPSALASSITSGGAWSSNSWASPPLESTDKKSATVGTGAQFFPMAAASNSLSVPLSLLPDLCQEDANRRASTNLSSSPFFLDAGQRECQQLPQLFFSIQPKRHQPLLQQQQPPQQIQKETPSFPLPHLRQMFVKPPAPPTGQQQQQQSLANLLFEAAKMVEAGNSVGAQGILTRLNHQLPSPSGKPLNRCAFYFKEALQLILSNGLNSALPLTSPPATQWDIVHKLSAYKAFSEVSPSIQFSNFTCIQALLEELNGSDRIHIVDFDIGYGGQWSSFMQELAQRHSSATSPVRLLKITVFLSLSSCNHLELCLVQDNLTNLASDLKIPFEFNVYSLDSFDPLQLLGISGEAVAVNLPVGSGNLSFMTLLHLIKQLSPKIVVSIDQGCERMDLSFFQHFVHAFQSFMALIESIDASGTDQDVVSNIEKFHLQPRIENCVLGRHRIANKILPWQTYFTATGFVPIQFSEFTKTQAECLLKRVPVRGFHVDKRQASILLYWQQKELVSVSAWRAQNHALILCGAFASCTIRPVRSKQSRDSRSNGSGCLVTCHNDSVNAAAAPDRSMKLFIAH</sequence>
<comment type="caution">
    <text evidence="4">The sequence shown here is derived from an EMBL/GenBank/DDBJ whole genome shotgun (WGS) entry which is preliminary data.</text>
</comment>
<gene>
    <name evidence="4" type="ORF">ZIOFF_058880</name>
</gene>
<dbReference type="PANTHER" id="PTHR31636">
    <property type="entry name" value="OSJNBA0084A10.13 PROTEIN-RELATED"/>
    <property type="match status" value="1"/>
</dbReference>
<reference evidence="4 5" key="1">
    <citation type="submission" date="2020-08" db="EMBL/GenBank/DDBJ databases">
        <title>Plant Genome Project.</title>
        <authorList>
            <person name="Zhang R.-G."/>
        </authorList>
    </citation>
    <scope>NUCLEOTIDE SEQUENCE [LARGE SCALE GENOMIC DNA]</scope>
    <source>
        <tissue evidence="4">Rhizome</tissue>
    </source>
</reference>
<feature type="region of interest" description="Leucine repeat II (LRII)" evidence="3">
    <location>
        <begin position="521"/>
        <end position="553"/>
    </location>
</feature>
<dbReference type="PROSITE" id="PS50985">
    <property type="entry name" value="GRAS"/>
    <property type="match status" value="1"/>
</dbReference>
<dbReference type="EMBL" id="JACMSC010000016">
    <property type="protein sequence ID" value="KAG6482249.1"/>
    <property type="molecule type" value="Genomic_DNA"/>
</dbReference>